<evidence type="ECO:0008006" key="4">
    <source>
        <dbReference type="Google" id="ProtNLM"/>
    </source>
</evidence>
<organism evidence="3">
    <name type="scientific">Uncultured Desulfatiglans sp</name>
    <dbReference type="NCBI Taxonomy" id="1748965"/>
    <lineage>
        <taxon>Bacteria</taxon>
        <taxon>Pseudomonadati</taxon>
        <taxon>Thermodesulfobacteriota</taxon>
        <taxon>Desulfobacteria</taxon>
        <taxon>Desulfatiglandales</taxon>
        <taxon>Desulfatiglandaceae</taxon>
        <taxon>Desulfatiglans</taxon>
        <taxon>environmental samples</taxon>
    </lineage>
</organism>
<sequence>MTMSMFLGKGVPVMDIGMEVDQFELLEEKIDRLIGSIQSLKRENEALNEKLQIQEEKLADMNEQVENLRASRDNAKARIVSLLDKIEQIGL</sequence>
<dbReference type="Pfam" id="PF06005">
    <property type="entry name" value="ZapB"/>
    <property type="match status" value="1"/>
</dbReference>
<reference evidence="3" key="1">
    <citation type="submission" date="2018-07" db="EMBL/GenBank/DDBJ databases">
        <authorList>
            <consortium name="Genoscope - CEA"/>
            <person name="William W."/>
        </authorList>
    </citation>
    <scope>NUCLEOTIDE SEQUENCE</scope>
    <source>
        <strain evidence="3">IK1</strain>
    </source>
</reference>
<dbReference type="GO" id="GO:0005737">
    <property type="term" value="C:cytoplasm"/>
    <property type="evidence" value="ECO:0007669"/>
    <property type="project" value="InterPro"/>
</dbReference>
<name>A0A653A331_UNCDX</name>
<dbReference type="Gene3D" id="1.20.5.340">
    <property type="match status" value="1"/>
</dbReference>
<evidence type="ECO:0000313" key="3">
    <source>
        <dbReference type="EMBL" id="VBB42420.1"/>
    </source>
</evidence>
<feature type="coiled-coil region" evidence="2">
    <location>
        <begin position="23"/>
        <end position="85"/>
    </location>
</feature>
<dbReference type="GO" id="GO:0043093">
    <property type="term" value="P:FtsZ-dependent cytokinesis"/>
    <property type="evidence" value="ECO:0007669"/>
    <property type="project" value="InterPro"/>
</dbReference>
<dbReference type="AlphaFoldDB" id="A0A653A331"/>
<evidence type="ECO:0000256" key="1">
    <source>
        <dbReference type="ARBA" id="ARBA00023054"/>
    </source>
</evidence>
<protein>
    <recommendedName>
        <fullName evidence="4">Cell division protein ZapB</fullName>
    </recommendedName>
</protein>
<dbReference type="EMBL" id="UPXX01000013">
    <property type="protein sequence ID" value="VBB42420.1"/>
    <property type="molecule type" value="Genomic_DNA"/>
</dbReference>
<dbReference type="InterPro" id="IPR009252">
    <property type="entry name" value="Cell_div_ZapB"/>
</dbReference>
<dbReference type="SUPFAM" id="SSF57997">
    <property type="entry name" value="Tropomyosin"/>
    <property type="match status" value="1"/>
</dbReference>
<evidence type="ECO:0000256" key="2">
    <source>
        <dbReference type="SAM" id="Coils"/>
    </source>
</evidence>
<keyword evidence="1 2" id="KW-0175">Coiled coil</keyword>
<dbReference type="GO" id="GO:0090529">
    <property type="term" value="P:cell septum assembly"/>
    <property type="evidence" value="ECO:0007669"/>
    <property type="project" value="InterPro"/>
</dbReference>
<accession>A0A653A331</accession>
<gene>
    <name evidence="3" type="ORF">TRIP_B200560</name>
</gene>
<proteinExistence type="predicted"/>